<feature type="domain" description="Tyr recombinase" evidence="3">
    <location>
        <begin position="8"/>
        <end position="205"/>
    </location>
</feature>
<dbReference type="InterPro" id="IPR011010">
    <property type="entry name" value="DNA_brk_join_enz"/>
</dbReference>
<reference evidence="4" key="1">
    <citation type="journal article" date="2014" name="Int. J. Syst. Evol. Microbiol.">
        <title>Complete genome sequence of Corynebacterium casei LMG S-19264T (=DSM 44701T), isolated from a smear-ripened cheese.</title>
        <authorList>
            <consortium name="US DOE Joint Genome Institute (JGI-PGF)"/>
            <person name="Walter F."/>
            <person name="Albersmeier A."/>
            <person name="Kalinowski J."/>
            <person name="Ruckert C."/>
        </authorList>
    </citation>
    <scope>NUCLEOTIDE SEQUENCE</scope>
    <source>
        <strain evidence="4">JCM 4335</strain>
    </source>
</reference>
<accession>A0A918EJS9</accession>
<dbReference type="InterPro" id="IPR002104">
    <property type="entry name" value="Integrase_catalytic"/>
</dbReference>
<proteinExistence type="predicted"/>
<name>A0A918EJS9_9ACTN</name>
<feature type="compositionally biased region" description="Low complexity" evidence="2">
    <location>
        <begin position="118"/>
        <end position="129"/>
    </location>
</feature>
<dbReference type="GO" id="GO:0003677">
    <property type="term" value="F:DNA binding"/>
    <property type="evidence" value="ECO:0007669"/>
    <property type="project" value="InterPro"/>
</dbReference>
<dbReference type="Gene3D" id="1.10.443.10">
    <property type="entry name" value="Intergrase catalytic core"/>
    <property type="match status" value="1"/>
</dbReference>
<evidence type="ECO:0000313" key="4">
    <source>
        <dbReference type="EMBL" id="GGP92343.1"/>
    </source>
</evidence>
<organism evidence="4 5">
    <name type="scientific">Streptomyces roseolilacinus</name>
    <dbReference type="NCBI Taxonomy" id="66904"/>
    <lineage>
        <taxon>Bacteria</taxon>
        <taxon>Bacillati</taxon>
        <taxon>Actinomycetota</taxon>
        <taxon>Actinomycetes</taxon>
        <taxon>Kitasatosporales</taxon>
        <taxon>Streptomycetaceae</taxon>
        <taxon>Streptomyces</taxon>
    </lineage>
</organism>
<reference evidence="4" key="2">
    <citation type="submission" date="2020-09" db="EMBL/GenBank/DDBJ databases">
        <authorList>
            <person name="Sun Q."/>
            <person name="Ohkuma M."/>
        </authorList>
    </citation>
    <scope>NUCLEOTIDE SEQUENCE</scope>
    <source>
        <strain evidence="4">JCM 4335</strain>
    </source>
</reference>
<feature type="region of interest" description="Disordered" evidence="2">
    <location>
        <begin position="70"/>
        <end position="158"/>
    </location>
</feature>
<dbReference type="InterPro" id="IPR013762">
    <property type="entry name" value="Integrase-like_cat_sf"/>
</dbReference>
<feature type="compositionally biased region" description="Low complexity" evidence="2">
    <location>
        <begin position="137"/>
        <end position="158"/>
    </location>
</feature>
<dbReference type="GO" id="GO:0006310">
    <property type="term" value="P:DNA recombination"/>
    <property type="evidence" value="ECO:0007669"/>
    <property type="project" value="UniProtKB-KW"/>
</dbReference>
<comment type="caution">
    <text evidence="4">The sequence shown here is derived from an EMBL/GenBank/DDBJ whole genome shotgun (WGS) entry which is preliminary data.</text>
</comment>
<evidence type="ECO:0000256" key="1">
    <source>
        <dbReference type="ARBA" id="ARBA00023172"/>
    </source>
</evidence>
<protein>
    <recommendedName>
        <fullName evidence="3">Tyr recombinase domain-containing protein</fullName>
    </recommendedName>
</protein>
<keyword evidence="5" id="KW-1185">Reference proteome</keyword>
<dbReference type="GO" id="GO:0015074">
    <property type="term" value="P:DNA integration"/>
    <property type="evidence" value="ECO:0007669"/>
    <property type="project" value="InterPro"/>
</dbReference>
<feature type="compositionally biased region" description="Basic and acidic residues" evidence="2">
    <location>
        <begin position="102"/>
        <end position="117"/>
    </location>
</feature>
<dbReference type="SUPFAM" id="SSF56349">
    <property type="entry name" value="DNA breaking-rejoining enzymes"/>
    <property type="match status" value="1"/>
</dbReference>
<dbReference type="Proteomes" id="UP000654123">
    <property type="component" value="Unassembled WGS sequence"/>
</dbReference>
<sequence length="264" mass="28736">MTQTNLHPRPRSPHPRRLRQFLDTARADRLHALYKLALRAGLHTELRKGDRLGLHWEDLDLTTGTATIRRSLQRTRTGDLTHLPAKTRAPESRIALPTECLHSLKEHRGRQGRERGQARSAWSDSGSSSPRRPVGLSARPTSHTASAASSTGPGSAASASTTSATLLLEQGVELIIKELFGHAHIGVTATVYAHARLRLQRDAIDTLSTALGGQETTKTVSSDGDETTLRRPRPLTLPSTTVVTPRRSPARTHLAGLHLFAEAS</sequence>
<dbReference type="PROSITE" id="PS51898">
    <property type="entry name" value="TYR_RECOMBINASE"/>
    <property type="match status" value="1"/>
</dbReference>
<evidence type="ECO:0000313" key="5">
    <source>
        <dbReference type="Proteomes" id="UP000654123"/>
    </source>
</evidence>
<evidence type="ECO:0000259" key="3">
    <source>
        <dbReference type="PROSITE" id="PS51898"/>
    </source>
</evidence>
<dbReference type="AlphaFoldDB" id="A0A918EJS9"/>
<gene>
    <name evidence="4" type="ORF">GCM10010249_08040</name>
</gene>
<evidence type="ECO:0000256" key="2">
    <source>
        <dbReference type="SAM" id="MobiDB-lite"/>
    </source>
</evidence>
<dbReference type="EMBL" id="BMSV01000001">
    <property type="protein sequence ID" value="GGP92343.1"/>
    <property type="molecule type" value="Genomic_DNA"/>
</dbReference>
<keyword evidence="1" id="KW-0233">DNA recombination</keyword>